<dbReference type="STRING" id="1300341.I595_2423"/>
<sequence>MGTAQNTANECVPAINGHMQWTLHKKSLPKGKLLIGM</sequence>
<reference evidence="1 2" key="1">
    <citation type="submission" date="2015-09" db="EMBL/GenBank/DDBJ databases">
        <title>Genome sequence of the marine flavobacterium Croceitalea dokdonensis DOKDO 023 that contains proton- and sodium-pumping rhodopsins.</title>
        <authorList>
            <person name="Kwon S.-K."/>
            <person name="Lee H.K."/>
            <person name="Kwak M.-J."/>
            <person name="Kim J.F."/>
        </authorList>
    </citation>
    <scope>NUCLEOTIDE SEQUENCE [LARGE SCALE GENOMIC DNA]</scope>
    <source>
        <strain evidence="1 2">DOKDO 023</strain>
    </source>
</reference>
<comment type="caution">
    <text evidence="1">The sequence shown here is derived from an EMBL/GenBank/DDBJ whole genome shotgun (WGS) entry which is preliminary data.</text>
</comment>
<dbReference type="EMBL" id="LDJX01000005">
    <property type="protein sequence ID" value="KPM31159.1"/>
    <property type="molecule type" value="Genomic_DNA"/>
</dbReference>
<name>A0A0P7A3Y6_9FLAO</name>
<keyword evidence="2" id="KW-1185">Reference proteome</keyword>
<gene>
    <name evidence="1" type="ORF">I595_2423</name>
</gene>
<proteinExistence type="predicted"/>
<dbReference type="AlphaFoldDB" id="A0A0P7A3Y6"/>
<accession>A0A0P7A3Y6</accession>
<dbReference type="Proteomes" id="UP000050280">
    <property type="component" value="Unassembled WGS sequence"/>
</dbReference>
<evidence type="ECO:0000313" key="1">
    <source>
        <dbReference type="EMBL" id="KPM31159.1"/>
    </source>
</evidence>
<protein>
    <submittedName>
        <fullName evidence="1">Uncharacterized protein</fullName>
    </submittedName>
</protein>
<organism evidence="1 2">
    <name type="scientific">Croceitalea dokdonensis DOKDO 023</name>
    <dbReference type="NCBI Taxonomy" id="1300341"/>
    <lineage>
        <taxon>Bacteria</taxon>
        <taxon>Pseudomonadati</taxon>
        <taxon>Bacteroidota</taxon>
        <taxon>Flavobacteriia</taxon>
        <taxon>Flavobacteriales</taxon>
        <taxon>Flavobacteriaceae</taxon>
        <taxon>Croceitalea</taxon>
    </lineage>
</organism>
<evidence type="ECO:0000313" key="2">
    <source>
        <dbReference type="Proteomes" id="UP000050280"/>
    </source>
</evidence>